<dbReference type="AlphaFoldDB" id="A0AAV3SF96"/>
<sequence length="100" mass="11251">MTEATDTDGDERNEYGPFPVASGRTIFLKQDRKVFFAVAEDGIASEQKVERETGFHPNEIRGITRKLEREGLLLSKGRDSLARGPARYCLSRDGREYVNG</sequence>
<proteinExistence type="predicted"/>
<evidence type="ECO:0000313" key="2">
    <source>
        <dbReference type="Proteomes" id="UP001500962"/>
    </source>
</evidence>
<evidence type="ECO:0000313" key="1">
    <source>
        <dbReference type="EMBL" id="GAA0460061.1"/>
    </source>
</evidence>
<gene>
    <name evidence="1" type="ORF">GCM10008985_15590</name>
</gene>
<accession>A0AAV3SF96</accession>
<comment type="caution">
    <text evidence="1">The sequence shown here is derived from an EMBL/GenBank/DDBJ whole genome shotgun (WGS) entry which is preliminary data.</text>
</comment>
<evidence type="ECO:0008006" key="3">
    <source>
        <dbReference type="Google" id="ProtNLM"/>
    </source>
</evidence>
<reference evidence="1" key="2">
    <citation type="submission" date="2023-12" db="EMBL/GenBank/DDBJ databases">
        <authorList>
            <person name="Sun Q."/>
            <person name="Inoue M."/>
        </authorList>
    </citation>
    <scope>NUCLEOTIDE SEQUENCE</scope>
    <source>
        <strain evidence="1">JCM 12289</strain>
    </source>
</reference>
<reference evidence="1" key="1">
    <citation type="journal article" date="2014" name="Int. J. Syst. Evol. Microbiol.">
        <title>Complete genome sequence of Corynebacterium casei LMG S-19264T (=DSM 44701T), isolated from a smear-ripened cheese.</title>
        <authorList>
            <consortium name="US DOE Joint Genome Institute (JGI-PGF)"/>
            <person name="Walter F."/>
            <person name="Albersmeier A."/>
            <person name="Kalinowski J."/>
            <person name="Ruckert C."/>
        </authorList>
    </citation>
    <scope>NUCLEOTIDE SEQUENCE</scope>
    <source>
        <strain evidence="1">JCM 12289</strain>
    </source>
</reference>
<dbReference type="EMBL" id="BAAADN010000024">
    <property type="protein sequence ID" value="GAA0460061.1"/>
    <property type="molecule type" value="Genomic_DNA"/>
</dbReference>
<name>A0AAV3SF96_HALDO</name>
<dbReference type="Proteomes" id="UP001500962">
    <property type="component" value="Unassembled WGS sequence"/>
</dbReference>
<protein>
    <recommendedName>
        <fullName evidence="3">MarR family transcriptional regulator</fullName>
    </recommendedName>
</protein>
<organism evidence="1 2">
    <name type="scientific">Halococcus dombrowskii</name>
    <dbReference type="NCBI Taxonomy" id="179637"/>
    <lineage>
        <taxon>Archaea</taxon>
        <taxon>Methanobacteriati</taxon>
        <taxon>Methanobacteriota</taxon>
        <taxon>Stenosarchaea group</taxon>
        <taxon>Halobacteria</taxon>
        <taxon>Halobacteriales</taxon>
        <taxon>Halococcaceae</taxon>
        <taxon>Halococcus</taxon>
    </lineage>
</organism>